<keyword evidence="2" id="KW-1185">Reference proteome</keyword>
<evidence type="ECO:0000313" key="2">
    <source>
        <dbReference type="Proteomes" id="UP000184501"/>
    </source>
</evidence>
<proteinExistence type="predicted"/>
<dbReference type="EMBL" id="FQVN01000016">
    <property type="protein sequence ID" value="SHG91637.1"/>
    <property type="molecule type" value="Genomic_DNA"/>
</dbReference>
<evidence type="ECO:0008006" key="3">
    <source>
        <dbReference type="Google" id="ProtNLM"/>
    </source>
</evidence>
<organism evidence="1 2">
    <name type="scientific">Streptoalloteichus hindustanus</name>
    <dbReference type="NCBI Taxonomy" id="2017"/>
    <lineage>
        <taxon>Bacteria</taxon>
        <taxon>Bacillati</taxon>
        <taxon>Actinomycetota</taxon>
        <taxon>Actinomycetes</taxon>
        <taxon>Pseudonocardiales</taxon>
        <taxon>Pseudonocardiaceae</taxon>
        <taxon>Streptoalloteichus</taxon>
    </lineage>
</organism>
<dbReference type="AlphaFoldDB" id="A0A1M5NQ94"/>
<accession>A0A1M5NQ94</accession>
<dbReference type="OrthoDB" id="3697873at2"/>
<protein>
    <recommendedName>
        <fullName evidence="3">PE family protein</fullName>
    </recommendedName>
</protein>
<dbReference type="STRING" id="2017.SAMN05444320_11671"/>
<sequence length="111" mass="11921">MSEGSKLVVNKENVLQAAAAFQAEADRMADVVDIHAGKMRFDAVFGDPASADMSSALQARLQSDQDSHISRARQYVAELRSAASQLQKVAKDYGYTDEQIAEALSKGVSSV</sequence>
<gene>
    <name evidence="1" type="ORF">SAMN05444320_11671</name>
</gene>
<reference evidence="1 2" key="1">
    <citation type="submission" date="2016-11" db="EMBL/GenBank/DDBJ databases">
        <authorList>
            <person name="Jaros S."/>
            <person name="Januszkiewicz K."/>
            <person name="Wedrychowicz H."/>
        </authorList>
    </citation>
    <scope>NUCLEOTIDE SEQUENCE [LARGE SCALE GENOMIC DNA]</scope>
    <source>
        <strain evidence="1 2">DSM 44523</strain>
    </source>
</reference>
<evidence type="ECO:0000313" key="1">
    <source>
        <dbReference type="EMBL" id="SHG91637.1"/>
    </source>
</evidence>
<dbReference type="RefSeq" id="WP_073489705.1">
    <property type="nucleotide sequence ID" value="NZ_FQVN01000016.1"/>
</dbReference>
<name>A0A1M5NQ94_STRHI</name>
<dbReference type="Proteomes" id="UP000184501">
    <property type="component" value="Unassembled WGS sequence"/>
</dbReference>